<gene>
    <name evidence="2" type="ORF">ACEZDJ_28250</name>
</gene>
<keyword evidence="3" id="KW-1185">Reference proteome</keyword>
<dbReference type="PANTHER" id="PTHR18964:SF169">
    <property type="entry name" value="N-ACETYLMANNOSAMINE KINASE"/>
    <property type="match status" value="1"/>
</dbReference>
<evidence type="ECO:0000313" key="3">
    <source>
        <dbReference type="Proteomes" id="UP001592528"/>
    </source>
</evidence>
<dbReference type="EMBL" id="JBHEZZ010000019">
    <property type="protein sequence ID" value="MFC1405180.1"/>
    <property type="molecule type" value="Genomic_DNA"/>
</dbReference>
<organism evidence="2 3">
    <name type="scientific">Streptacidiphilus cavernicola</name>
    <dbReference type="NCBI Taxonomy" id="3342716"/>
    <lineage>
        <taxon>Bacteria</taxon>
        <taxon>Bacillati</taxon>
        <taxon>Actinomycetota</taxon>
        <taxon>Actinomycetes</taxon>
        <taxon>Kitasatosporales</taxon>
        <taxon>Streptomycetaceae</taxon>
        <taxon>Streptacidiphilus</taxon>
    </lineage>
</organism>
<dbReference type="PANTHER" id="PTHR18964">
    <property type="entry name" value="ROK (REPRESSOR, ORF, KINASE) FAMILY"/>
    <property type="match status" value="1"/>
</dbReference>
<dbReference type="Proteomes" id="UP001592528">
    <property type="component" value="Unassembled WGS sequence"/>
</dbReference>
<name>A0ABV6UUN9_9ACTN</name>
<dbReference type="RefSeq" id="WP_030258606.1">
    <property type="nucleotide sequence ID" value="NZ_JBHEZZ010000019.1"/>
</dbReference>
<reference evidence="2 3" key="1">
    <citation type="submission" date="2024-09" db="EMBL/GenBank/DDBJ databases">
        <authorList>
            <person name="Lee S.D."/>
        </authorList>
    </citation>
    <scope>NUCLEOTIDE SEQUENCE [LARGE SCALE GENOMIC DNA]</scope>
    <source>
        <strain evidence="2 3">N1-5</strain>
    </source>
</reference>
<evidence type="ECO:0000313" key="2">
    <source>
        <dbReference type="EMBL" id="MFC1405180.1"/>
    </source>
</evidence>
<dbReference type="Pfam" id="PF00480">
    <property type="entry name" value="ROK"/>
    <property type="match status" value="1"/>
</dbReference>
<comment type="similarity">
    <text evidence="1">Belongs to the ROK (NagC/XylR) family.</text>
</comment>
<dbReference type="InterPro" id="IPR000600">
    <property type="entry name" value="ROK"/>
</dbReference>
<dbReference type="SUPFAM" id="SSF53067">
    <property type="entry name" value="Actin-like ATPase domain"/>
    <property type="match status" value="1"/>
</dbReference>
<accession>A0ABV6UUN9</accession>
<dbReference type="Gene3D" id="3.30.420.40">
    <property type="match status" value="2"/>
</dbReference>
<evidence type="ECO:0000256" key="1">
    <source>
        <dbReference type="ARBA" id="ARBA00006479"/>
    </source>
</evidence>
<proteinExistence type="inferred from homology"/>
<protein>
    <submittedName>
        <fullName evidence="2">ROK family protein</fullName>
    </submittedName>
</protein>
<dbReference type="InterPro" id="IPR043129">
    <property type="entry name" value="ATPase_NBD"/>
</dbReference>
<sequence>MTSDAATTVSVMDVGGTHVTAAQVEVAAGGLHLGPSFREPLDSAAGTDEFVAALVRCAGRLPGPAARHWTIALPGPFDYERGIGRYQDVGKFDALRGFDLRAALTDHLPGRPTLGFCNDADAFAYGEWQAGAARGHRTVAGLTLGTGVGSCFLREGGIVRQGPGIPPGGRIDLMEYQGRPLEETVSRRALRRAYAQGTGARQEADPPGEPDVREIAERARAGDDVAARVLTNAFHALGQALGPMLAAFAPDVLVIGGSIATSWDLVAPPLREGIADAEHGDGGTVVAAAQLDWRAPLLGAAYLAATPVLAEAASRT</sequence>
<comment type="caution">
    <text evidence="2">The sequence shown here is derived from an EMBL/GenBank/DDBJ whole genome shotgun (WGS) entry which is preliminary data.</text>
</comment>